<dbReference type="AlphaFoldDB" id="A0A7S1F9V9"/>
<feature type="domain" description="Methyltransferase" evidence="4">
    <location>
        <begin position="72"/>
        <end position="180"/>
    </location>
</feature>
<evidence type="ECO:0000256" key="1">
    <source>
        <dbReference type="ARBA" id="ARBA00008361"/>
    </source>
</evidence>
<evidence type="ECO:0000259" key="4">
    <source>
        <dbReference type="Pfam" id="PF13847"/>
    </source>
</evidence>
<name>A0A7S1F9V9_NOCSC</name>
<evidence type="ECO:0000313" key="5">
    <source>
        <dbReference type="EMBL" id="CAD8852620.1"/>
    </source>
</evidence>
<dbReference type="Gene3D" id="3.40.50.150">
    <property type="entry name" value="Vaccinia Virus protein VP39"/>
    <property type="match status" value="1"/>
</dbReference>
<gene>
    <name evidence="5" type="ORF">NSCI0253_LOCUS26970</name>
</gene>
<keyword evidence="3" id="KW-0808">Transferase</keyword>
<dbReference type="InterPro" id="IPR029063">
    <property type="entry name" value="SAM-dependent_MTases_sf"/>
</dbReference>
<dbReference type="Pfam" id="PF13847">
    <property type="entry name" value="Methyltransf_31"/>
    <property type="match status" value="1"/>
</dbReference>
<protein>
    <recommendedName>
        <fullName evidence="4">Methyltransferase domain-containing protein</fullName>
    </recommendedName>
</protein>
<dbReference type="EMBL" id="HBFQ01038077">
    <property type="protein sequence ID" value="CAD8852620.1"/>
    <property type="molecule type" value="Transcribed_RNA"/>
</dbReference>
<dbReference type="CDD" id="cd02440">
    <property type="entry name" value="AdoMet_MTases"/>
    <property type="match status" value="1"/>
</dbReference>
<dbReference type="GO" id="GO:0032259">
    <property type="term" value="P:methylation"/>
    <property type="evidence" value="ECO:0007669"/>
    <property type="project" value="UniProtKB-KW"/>
</dbReference>
<dbReference type="GO" id="GO:0008168">
    <property type="term" value="F:methyltransferase activity"/>
    <property type="evidence" value="ECO:0007669"/>
    <property type="project" value="UniProtKB-KW"/>
</dbReference>
<comment type="similarity">
    <text evidence="1">Belongs to the methyltransferase superfamily.</text>
</comment>
<evidence type="ECO:0000256" key="2">
    <source>
        <dbReference type="ARBA" id="ARBA00022603"/>
    </source>
</evidence>
<keyword evidence="2" id="KW-0489">Methyltransferase</keyword>
<dbReference type="InterPro" id="IPR051419">
    <property type="entry name" value="Lys/N-term_MeTrsfase_sf"/>
</dbReference>
<sequence>MCASPAGLPSYADQGYWEQRYAAASLDWPHEGPNGGVGEGGSSHTEWYATWHQLRSKLCEPAEVLGPSVLRPGTTVLDIGCGDSALAADMAAEGFSVCAIDFSGSAVVRAHTAACRSTKGGHLSFAVADVRSLPFADARFDLVIDKGCFDALRSRDCSSVLGEVCRVLVPGGLFVCISNNEALLQSHARRVAGLRRAGGSPSAVYFNDDEVFLHCFERSETPLR</sequence>
<dbReference type="SUPFAM" id="SSF53335">
    <property type="entry name" value="S-adenosyl-L-methionine-dependent methyltransferases"/>
    <property type="match status" value="1"/>
</dbReference>
<dbReference type="InterPro" id="IPR025714">
    <property type="entry name" value="Methyltranfer_dom"/>
</dbReference>
<accession>A0A7S1F9V9</accession>
<reference evidence="5" key="1">
    <citation type="submission" date="2021-01" db="EMBL/GenBank/DDBJ databases">
        <authorList>
            <person name="Corre E."/>
            <person name="Pelletier E."/>
            <person name="Niang G."/>
            <person name="Scheremetjew M."/>
            <person name="Finn R."/>
            <person name="Kale V."/>
            <person name="Holt S."/>
            <person name="Cochrane G."/>
            <person name="Meng A."/>
            <person name="Brown T."/>
            <person name="Cohen L."/>
        </authorList>
    </citation>
    <scope>NUCLEOTIDE SEQUENCE</scope>
</reference>
<proteinExistence type="inferred from homology"/>
<evidence type="ECO:0000256" key="3">
    <source>
        <dbReference type="ARBA" id="ARBA00022679"/>
    </source>
</evidence>
<dbReference type="PANTHER" id="PTHR12176">
    <property type="entry name" value="SAM-DEPENDENT METHYLTRANSFERASE SUPERFAMILY PROTEIN"/>
    <property type="match status" value="1"/>
</dbReference>
<organism evidence="5">
    <name type="scientific">Noctiluca scintillans</name>
    <name type="common">Sea sparkle</name>
    <name type="synonym">Red tide dinoflagellate</name>
    <dbReference type="NCBI Taxonomy" id="2966"/>
    <lineage>
        <taxon>Eukaryota</taxon>
        <taxon>Sar</taxon>
        <taxon>Alveolata</taxon>
        <taxon>Dinophyceae</taxon>
        <taxon>Noctilucales</taxon>
        <taxon>Noctilucaceae</taxon>
        <taxon>Noctiluca</taxon>
    </lineage>
</organism>